<protein>
    <recommendedName>
        <fullName evidence="7">Class III cytochrome C domain-containing protein</fullName>
    </recommendedName>
</protein>
<dbReference type="CDD" id="cd08168">
    <property type="entry name" value="Cytochrom_C3"/>
    <property type="match status" value="1"/>
</dbReference>
<dbReference type="Proteomes" id="UP000886289">
    <property type="component" value="Unassembled WGS sequence"/>
</dbReference>
<name>A0A7C0Y368_DESA2</name>
<reference evidence="8" key="1">
    <citation type="journal article" date="2020" name="mSystems">
        <title>Genome- and Community-Level Interaction Insights into Carbon Utilization and Element Cycling Functions of Hydrothermarchaeota in Hydrothermal Sediment.</title>
        <authorList>
            <person name="Zhou Z."/>
            <person name="Liu Y."/>
            <person name="Xu W."/>
            <person name="Pan J."/>
            <person name="Luo Z.H."/>
            <person name="Li M."/>
        </authorList>
    </citation>
    <scope>NUCLEOTIDE SEQUENCE [LARGE SCALE GENOMIC DNA]</scope>
    <source>
        <strain evidence="8">HyVt-233</strain>
    </source>
</reference>
<dbReference type="AlphaFoldDB" id="A0A7C0Y368"/>
<dbReference type="GO" id="GO:0046872">
    <property type="term" value="F:metal ion binding"/>
    <property type="evidence" value="ECO:0007669"/>
    <property type="project" value="UniProtKB-KW"/>
</dbReference>
<evidence type="ECO:0000256" key="1">
    <source>
        <dbReference type="ARBA" id="ARBA00022448"/>
    </source>
</evidence>
<feature type="domain" description="Class III cytochrome C" evidence="7">
    <location>
        <begin position="47"/>
        <end position="133"/>
    </location>
</feature>
<feature type="binding site" description="axial binding residue" evidence="6">
    <location>
        <position position="132"/>
    </location>
    <ligand>
        <name>heme c</name>
        <dbReference type="ChEBI" id="CHEBI:61717"/>
        <label>1</label>
    </ligand>
    <ligandPart>
        <name>Fe</name>
        <dbReference type="ChEBI" id="CHEBI:18248"/>
    </ligandPart>
</feature>
<evidence type="ECO:0000259" key="7">
    <source>
        <dbReference type="Pfam" id="PF02085"/>
    </source>
</evidence>
<feature type="binding site" description="axial binding residue" evidence="6">
    <location>
        <position position="70"/>
    </location>
    <ligand>
        <name>heme c</name>
        <dbReference type="ChEBI" id="CHEBI:61717"/>
        <label>1</label>
    </ligand>
    <ligandPart>
        <name>Fe</name>
        <dbReference type="ChEBI" id="CHEBI:18248"/>
    </ligandPart>
</feature>
<evidence type="ECO:0000256" key="5">
    <source>
        <dbReference type="ARBA" id="ARBA00023004"/>
    </source>
</evidence>
<evidence type="ECO:0000256" key="4">
    <source>
        <dbReference type="ARBA" id="ARBA00022982"/>
    </source>
</evidence>
<accession>A0A7C0Y368</accession>
<evidence type="ECO:0000256" key="6">
    <source>
        <dbReference type="PIRSR" id="PIRSR602322-1"/>
    </source>
</evidence>
<comment type="caution">
    <text evidence="8">The sequence shown here is derived from an EMBL/GenBank/DDBJ whole genome shotgun (WGS) entry which is preliminary data.</text>
</comment>
<dbReference type="EMBL" id="DRBS01000291">
    <property type="protein sequence ID" value="HDD44747.1"/>
    <property type="molecule type" value="Genomic_DNA"/>
</dbReference>
<feature type="binding site" description="axial binding residue" evidence="6">
    <location>
        <position position="108"/>
    </location>
    <ligand>
        <name>heme c</name>
        <dbReference type="ChEBI" id="CHEBI:61717"/>
        <label>1</label>
    </ligand>
    <ligandPart>
        <name>Fe</name>
        <dbReference type="ChEBI" id="CHEBI:18248"/>
    </ligandPart>
</feature>
<keyword evidence="4" id="KW-0249">Electron transport</keyword>
<feature type="binding site" description="axial binding residue" evidence="6">
    <location>
        <position position="129"/>
    </location>
    <ligand>
        <name>heme c</name>
        <dbReference type="ChEBI" id="CHEBI:61717"/>
        <label>1</label>
    </ligand>
    <ligandPart>
        <name>Fe</name>
        <dbReference type="ChEBI" id="CHEBI:18248"/>
    </ligandPart>
</feature>
<keyword evidence="2 6" id="KW-0349">Heme</keyword>
<keyword evidence="3 6" id="KW-0479">Metal-binding</keyword>
<keyword evidence="1" id="KW-0813">Transport</keyword>
<dbReference type="SUPFAM" id="SSF48695">
    <property type="entry name" value="Multiheme cytochromes"/>
    <property type="match status" value="1"/>
</dbReference>
<evidence type="ECO:0000256" key="3">
    <source>
        <dbReference type="ARBA" id="ARBA00022723"/>
    </source>
</evidence>
<feature type="binding site" description="axial binding residue" evidence="6">
    <location>
        <position position="58"/>
    </location>
    <ligand>
        <name>heme c</name>
        <dbReference type="ChEBI" id="CHEBI:61717"/>
        <label>1</label>
    </ligand>
    <ligandPart>
        <name>Fe</name>
        <dbReference type="ChEBI" id="CHEBI:18248"/>
    </ligandPart>
</feature>
<feature type="binding site" description="axial binding residue" evidence="6">
    <location>
        <position position="55"/>
    </location>
    <ligand>
        <name>heme c</name>
        <dbReference type="ChEBI" id="CHEBI:61717"/>
        <label>1</label>
    </ligand>
    <ligandPart>
        <name>Fe</name>
        <dbReference type="ChEBI" id="CHEBI:18248"/>
    </ligandPart>
</feature>
<evidence type="ECO:0000313" key="8">
    <source>
        <dbReference type="EMBL" id="HDD44747.1"/>
    </source>
</evidence>
<feature type="binding site" description="axial binding residue" evidence="6">
    <location>
        <position position="69"/>
    </location>
    <ligand>
        <name>heme c</name>
        <dbReference type="ChEBI" id="CHEBI:61717"/>
        <label>2</label>
    </ligand>
    <ligandPart>
        <name>Fe</name>
        <dbReference type="ChEBI" id="CHEBI:18248"/>
    </ligandPart>
</feature>
<dbReference type="GO" id="GO:0020037">
    <property type="term" value="F:heme binding"/>
    <property type="evidence" value="ECO:0007669"/>
    <property type="project" value="InterPro"/>
</dbReference>
<evidence type="ECO:0000256" key="2">
    <source>
        <dbReference type="ARBA" id="ARBA00022617"/>
    </source>
</evidence>
<dbReference type="InterPro" id="IPR036280">
    <property type="entry name" value="Multihaem_cyt_sf"/>
</dbReference>
<sequence length="169" mass="19667">MKIKCWLLLILAIIFSIVFKTHSQPVSAPPELLKIRDSGFAKFGPYKYPPVSFSHELHAGLYRVKCSTCHHLYENGKNVWTPEHGVQECSDCHGKSKTELTVAYHMKCWGCHERLEGIYLELDAPINQCFRCHLKNIEVERIRIHQKLKKTNKKLMDAIKQLELKGFYK</sequence>
<proteinExistence type="predicted"/>
<dbReference type="GO" id="GO:0009055">
    <property type="term" value="F:electron transfer activity"/>
    <property type="evidence" value="ECO:0007669"/>
    <property type="project" value="InterPro"/>
</dbReference>
<dbReference type="Pfam" id="PF02085">
    <property type="entry name" value="Cytochrom_CIII"/>
    <property type="match status" value="1"/>
</dbReference>
<feature type="binding site" description="axial binding residue" evidence="6">
    <location>
        <position position="112"/>
    </location>
    <ligand>
        <name>heme c</name>
        <dbReference type="ChEBI" id="CHEBI:61717"/>
        <label>1</label>
    </ligand>
    <ligandPart>
        <name>Fe</name>
        <dbReference type="ChEBI" id="CHEBI:18248"/>
    </ligandPart>
</feature>
<gene>
    <name evidence="8" type="ORF">ENG63_07810</name>
</gene>
<feature type="binding site" description="axial binding residue" evidence="6">
    <location>
        <position position="66"/>
    </location>
    <ligand>
        <name>heme c</name>
        <dbReference type="ChEBI" id="CHEBI:61717"/>
        <label>1</label>
    </ligand>
    <ligandPart>
        <name>Fe</name>
        <dbReference type="ChEBI" id="CHEBI:18248"/>
    </ligandPart>
</feature>
<organism evidence="8">
    <name type="scientific">Desulfofervidus auxilii</name>
    <dbReference type="NCBI Taxonomy" id="1621989"/>
    <lineage>
        <taxon>Bacteria</taxon>
        <taxon>Pseudomonadati</taxon>
        <taxon>Thermodesulfobacteriota</taxon>
        <taxon>Candidatus Desulfofervidia</taxon>
        <taxon>Candidatus Desulfofervidales</taxon>
        <taxon>Candidatus Desulfofervidaceae</taxon>
        <taxon>Candidatus Desulfofervidus</taxon>
    </lineage>
</organism>
<dbReference type="Gene3D" id="3.90.10.10">
    <property type="entry name" value="Cytochrome C3"/>
    <property type="match status" value="1"/>
</dbReference>
<dbReference type="InterPro" id="IPR002322">
    <property type="entry name" value="Cyt_c_III"/>
</dbReference>
<dbReference type="PRINTS" id="PR00609">
    <property type="entry name" value="CYTOCHROMEC3"/>
</dbReference>
<feature type="binding site" description="axial binding residue" evidence="6">
    <location>
        <position position="71"/>
    </location>
    <ligand>
        <name>heme c</name>
        <dbReference type="ChEBI" id="CHEBI:61717"/>
        <label>1</label>
    </ligand>
    <ligandPart>
        <name>Fe</name>
        <dbReference type="ChEBI" id="CHEBI:18248"/>
    </ligandPart>
</feature>
<feature type="binding site" description="axial binding residue" evidence="6">
    <location>
        <position position="111"/>
    </location>
    <ligand>
        <name>heme c</name>
        <dbReference type="ChEBI" id="CHEBI:61717"/>
        <label>1</label>
    </ligand>
    <ligandPart>
        <name>Fe</name>
        <dbReference type="ChEBI" id="CHEBI:18248"/>
    </ligandPart>
</feature>
<feature type="binding site" description="covalent" evidence="6">
    <location>
        <position position="133"/>
    </location>
    <ligand>
        <name>heme c</name>
        <dbReference type="ChEBI" id="CHEBI:61717"/>
        <label>4</label>
    </ligand>
</feature>
<dbReference type="InterPro" id="IPR020942">
    <property type="entry name" value="Cyt_c_III_dom"/>
</dbReference>
<comment type="cofactor">
    <cofactor evidence="6">
        <name>heme c</name>
        <dbReference type="ChEBI" id="CHEBI:61717"/>
    </cofactor>
    <text evidence="6">Binds 4 heme c groups covalently per monomer.</text>
</comment>
<keyword evidence="5 6" id="KW-0408">Iron</keyword>